<evidence type="ECO:0000259" key="5">
    <source>
        <dbReference type="PROSITE" id="PS51000"/>
    </source>
</evidence>
<dbReference type="PANTHER" id="PTHR30363:SF4">
    <property type="entry name" value="GLYCEROL-3-PHOSPHATE REGULON REPRESSOR"/>
    <property type="match status" value="1"/>
</dbReference>
<keyword evidence="4" id="KW-0804">Transcription</keyword>
<dbReference type="Gene3D" id="1.10.10.10">
    <property type="entry name" value="Winged helix-like DNA-binding domain superfamily/Winged helix DNA-binding domain"/>
    <property type="match status" value="1"/>
</dbReference>
<protein>
    <submittedName>
        <fullName evidence="6">DeoR/GlpR transcriptional regulator</fullName>
    </submittedName>
</protein>
<organism evidence="6 7">
    <name type="scientific">Paraburkholderia bengalensis</name>
    <dbReference type="NCBI Taxonomy" id="2747562"/>
    <lineage>
        <taxon>Bacteria</taxon>
        <taxon>Pseudomonadati</taxon>
        <taxon>Pseudomonadota</taxon>
        <taxon>Betaproteobacteria</taxon>
        <taxon>Burkholderiales</taxon>
        <taxon>Burkholderiaceae</taxon>
        <taxon>Paraburkholderia</taxon>
    </lineage>
</organism>
<proteinExistence type="predicted"/>
<sequence length="251" mass="26139">MLTSQRKKSILDALKRDGQVLAKPLSEAFGVSEDTIRRDLRELAAQGKLQRVHGGALPSSPAVANLAGRRAIGTDAKAAIGRAAAQMIAPGQIVFVDGGTTAIQLARHLPAGLRATIVTHSPNVAVELAEHEELEVIVIGGRLFRHSMVTVGAAAIEALGHIRADLYFMGVTGVHAEAGLSTGDLEEAYVKRALVARAAETIVLASSEKLNAASAYMIAGIDAASTIIVEKSTPDAAIAPFEPFGVTIVRA</sequence>
<name>A0ABU8J4K1_9BURK</name>
<evidence type="ECO:0000256" key="3">
    <source>
        <dbReference type="ARBA" id="ARBA00023125"/>
    </source>
</evidence>
<dbReference type="PROSITE" id="PS51000">
    <property type="entry name" value="HTH_DEOR_2"/>
    <property type="match status" value="1"/>
</dbReference>
<keyword evidence="7" id="KW-1185">Reference proteome</keyword>
<accession>A0ABU8J4K1</accession>
<dbReference type="InterPro" id="IPR050313">
    <property type="entry name" value="Carb_Metab_HTH_regulators"/>
</dbReference>
<feature type="domain" description="HTH deoR-type" evidence="5">
    <location>
        <begin position="3"/>
        <end position="58"/>
    </location>
</feature>
<evidence type="ECO:0000256" key="1">
    <source>
        <dbReference type="ARBA" id="ARBA00022491"/>
    </source>
</evidence>
<dbReference type="PROSITE" id="PS00894">
    <property type="entry name" value="HTH_DEOR_1"/>
    <property type="match status" value="1"/>
</dbReference>
<evidence type="ECO:0000313" key="7">
    <source>
        <dbReference type="Proteomes" id="UP001386437"/>
    </source>
</evidence>
<dbReference type="EMBL" id="JACFYJ010000121">
    <property type="protein sequence ID" value="MEI6002594.1"/>
    <property type="molecule type" value="Genomic_DNA"/>
</dbReference>
<dbReference type="InterPro" id="IPR001034">
    <property type="entry name" value="DeoR_HTH"/>
</dbReference>
<dbReference type="RefSeq" id="WP_336602205.1">
    <property type="nucleotide sequence ID" value="NZ_JACFYJ010000121.1"/>
</dbReference>
<comment type="caution">
    <text evidence="6">The sequence shown here is derived from an EMBL/GenBank/DDBJ whole genome shotgun (WGS) entry which is preliminary data.</text>
</comment>
<dbReference type="PANTHER" id="PTHR30363">
    <property type="entry name" value="HTH-TYPE TRANSCRIPTIONAL REGULATOR SRLR-RELATED"/>
    <property type="match status" value="1"/>
</dbReference>
<dbReference type="SMART" id="SM00420">
    <property type="entry name" value="HTH_DEOR"/>
    <property type="match status" value="1"/>
</dbReference>
<keyword evidence="2" id="KW-0805">Transcription regulation</keyword>
<dbReference type="InterPro" id="IPR018356">
    <property type="entry name" value="Tscrpt_reg_HTH_DeoR_CS"/>
</dbReference>
<dbReference type="SUPFAM" id="SSF100950">
    <property type="entry name" value="NagB/RpiA/CoA transferase-like"/>
    <property type="match status" value="1"/>
</dbReference>
<dbReference type="InterPro" id="IPR014036">
    <property type="entry name" value="DeoR-like_C"/>
</dbReference>
<dbReference type="InterPro" id="IPR037171">
    <property type="entry name" value="NagB/RpiA_transferase-like"/>
</dbReference>
<reference evidence="6 7" key="1">
    <citation type="journal article" date="2022" name="Arch. Microbiol.">
        <title>Paraburkholderia bengalensis sp. nov. isolated from roots of Oryza sativa, IR64.</title>
        <authorList>
            <person name="Nag P."/>
            <person name="Mondal N."/>
            <person name="Sarkar J."/>
            <person name="Das S."/>
        </authorList>
    </citation>
    <scope>NUCLEOTIDE SEQUENCE [LARGE SCALE GENOMIC DNA]</scope>
    <source>
        <strain evidence="6 7">IR64_4_BI</strain>
    </source>
</reference>
<evidence type="ECO:0000256" key="2">
    <source>
        <dbReference type="ARBA" id="ARBA00023015"/>
    </source>
</evidence>
<dbReference type="InterPro" id="IPR036388">
    <property type="entry name" value="WH-like_DNA-bd_sf"/>
</dbReference>
<dbReference type="Pfam" id="PF08220">
    <property type="entry name" value="HTH_DeoR"/>
    <property type="match status" value="1"/>
</dbReference>
<evidence type="ECO:0000256" key="4">
    <source>
        <dbReference type="ARBA" id="ARBA00023163"/>
    </source>
</evidence>
<dbReference type="InterPro" id="IPR036390">
    <property type="entry name" value="WH_DNA-bd_sf"/>
</dbReference>
<evidence type="ECO:0000313" key="6">
    <source>
        <dbReference type="EMBL" id="MEI6002594.1"/>
    </source>
</evidence>
<keyword evidence="1" id="KW-0678">Repressor</keyword>
<keyword evidence="3" id="KW-0238">DNA-binding</keyword>
<dbReference type="Proteomes" id="UP001386437">
    <property type="component" value="Unassembled WGS sequence"/>
</dbReference>
<dbReference type="SMART" id="SM01134">
    <property type="entry name" value="DeoRC"/>
    <property type="match status" value="1"/>
</dbReference>
<dbReference type="SUPFAM" id="SSF46785">
    <property type="entry name" value="Winged helix' DNA-binding domain"/>
    <property type="match status" value="1"/>
</dbReference>
<dbReference type="Pfam" id="PF00455">
    <property type="entry name" value="DeoRC"/>
    <property type="match status" value="1"/>
</dbReference>
<dbReference type="PRINTS" id="PR00037">
    <property type="entry name" value="HTHLACR"/>
</dbReference>
<gene>
    <name evidence="6" type="ORF">H3V53_37450</name>
</gene>
<dbReference type="Gene3D" id="3.40.50.1360">
    <property type="match status" value="1"/>
</dbReference>